<dbReference type="Proteomes" id="UP000887540">
    <property type="component" value="Unplaced"/>
</dbReference>
<evidence type="ECO:0000313" key="2">
    <source>
        <dbReference type="WBParaSite" id="ACRNAN_scaffold3741.g25876.t1"/>
    </source>
</evidence>
<organism evidence="1 2">
    <name type="scientific">Acrobeloides nanus</name>
    <dbReference type="NCBI Taxonomy" id="290746"/>
    <lineage>
        <taxon>Eukaryota</taxon>
        <taxon>Metazoa</taxon>
        <taxon>Ecdysozoa</taxon>
        <taxon>Nematoda</taxon>
        <taxon>Chromadorea</taxon>
        <taxon>Rhabditida</taxon>
        <taxon>Tylenchina</taxon>
        <taxon>Cephalobomorpha</taxon>
        <taxon>Cephaloboidea</taxon>
        <taxon>Cephalobidae</taxon>
        <taxon>Acrobeloides</taxon>
    </lineage>
</organism>
<keyword evidence="1" id="KW-1185">Reference proteome</keyword>
<protein>
    <submittedName>
        <fullName evidence="2">Uncharacterized protein</fullName>
    </submittedName>
</protein>
<dbReference type="WBParaSite" id="ACRNAN_scaffold3741.g25876.t1">
    <property type="protein sequence ID" value="ACRNAN_scaffold3741.g25876.t1"/>
    <property type="gene ID" value="ACRNAN_scaffold3741.g25876"/>
</dbReference>
<evidence type="ECO:0000313" key="1">
    <source>
        <dbReference type="Proteomes" id="UP000887540"/>
    </source>
</evidence>
<dbReference type="AlphaFoldDB" id="A0A914DRJ5"/>
<accession>A0A914DRJ5</accession>
<name>A0A914DRJ5_9BILA</name>
<reference evidence="2" key="1">
    <citation type="submission" date="2022-11" db="UniProtKB">
        <authorList>
            <consortium name="WormBaseParasite"/>
        </authorList>
    </citation>
    <scope>IDENTIFICATION</scope>
</reference>
<sequence>MSQTYGNVLENAVQLAENILKEVNQNILDLNKRYRKHPNRGRIVNEVHRSENILLLEALVIDNLPQYIGESPERLRNKEEQEIF</sequence>
<proteinExistence type="predicted"/>